<dbReference type="InterPro" id="IPR050196">
    <property type="entry name" value="Cytochrome_P450_Monoox"/>
</dbReference>
<keyword evidence="4 8" id="KW-0560">Oxidoreductase</keyword>
<evidence type="ECO:0000256" key="6">
    <source>
        <dbReference type="ARBA" id="ARBA00023033"/>
    </source>
</evidence>
<dbReference type="PRINTS" id="PR00385">
    <property type="entry name" value="P450"/>
</dbReference>
<dbReference type="InterPro" id="IPR036396">
    <property type="entry name" value="Cyt_P450_sf"/>
</dbReference>
<dbReference type="AlphaFoldDB" id="A0A318KT90"/>
<dbReference type="GO" id="GO:0004497">
    <property type="term" value="F:monooxygenase activity"/>
    <property type="evidence" value="ECO:0007669"/>
    <property type="project" value="UniProtKB-KW"/>
</dbReference>
<evidence type="ECO:0000256" key="3">
    <source>
        <dbReference type="ARBA" id="ARBA00022723"/>
    </source>
</evidence>
<dbReference type="GO" id="GO:0016705">
    <property type="term" value="F:oxidoreductase activity, acting on paired donors, with incorporation or reduction of molecular oxygen"/>
    <property type="evidence" value="ECO:0007669"/>
    <property type="project" value="InterPro"/>
</dbReference>
<feature type="binding site" description="axial binding residue" evidence="7">
    <location>
        <position position="409"/>
    </location>
    <ligand>
        <name>heme</name>
        <dbReference type="ChEBI" id="CHEBI:30413"/>
    </ligand>
    <ligandPart>
        <name>Fe</name>
        <dbReference type="ChEBI" id="CHEBI:18248"/>
    </ligandPart>
</feature>
<comment type="similarity">
    <text evidence="1 8">Belongs to the cytochrome P450 family.</text>
</comment>
<keyword evidence="5 7" id="KW-0408">Iron</keyword>
<keyword evidence="6 8" id="KW-0503">Monooxygenase</keyword>
<dbReference type="InterPro" id="IPR017972">
    <property type="entry name" value="Cyt_P450_CS"/>
</dbReference>
<reference evidence="9 10" key="1">
    <citation type="submission" date="2018-05" db="EMBL/GenBank/DDBJ databases">
        <title>Genomic Encyclopedia of Type Strains, Phase IV (KMG-IV): sequencing the most valuable type-strain genomes for metagenomic binning, comparative biology and taxonomic classification.</title>
        <authorList>
            <person name="Goeker M."/>
        </authorList>
    </citation>
    <scope>NUCLEOTIDE SEQUENCE [LARGE SCALE GENOMIC DNA]</scope>
    <source>
        <strain evidence="9 10">DSM 29661</strain>
    </source>
</reference>
<evidence type="ECO:0000256" key="8">
    <source>
        <dbReference type="RuleBase" id="RU000461"/>
    </source>
</evidence>
<evidence type="ECO:0000256" key="5">
    <source>
        <dbReference type="ARBA" id="ARBA00023004"/>
    </source>
</evidence>
<protein>
    <submittedName>
        <fullName evidence="9">Cytochrome P450</fullName>
    </submittedName>
</protein>
<comment type="cofactor">
    <cofactor evidence="7">
        <name>heme</name>
        <dbReference type="ChEBI" id="CHEBI:30413"/>
    </cofactor>
</comment>
<proteinExistence type="inferred from homology"/>
<comment type="caution">
    <text evidence="9">The sequence shown here is derived from an EMBL/GenBank/DDBJ whole genome shotgun (WGS) entry which is preliminary data.</text>
</comment>
<keyword evidence="3 7" id="KW-0479">Metal-binding</keyword>
<evidence type="ECO:0000256" key="7">
    <source>
        <dbReference type="PIRSR" id="PIRSR602401-1"/>
    </source>
</evidence>
<dbReference type="GO" id="GO:0020037">
    <property type="term" value="F:heme binding"/>
    <property type="evidence" value="ECO:0007669"/>
    <property type="project" value="InterPro"/>
</dbReference>
<dbReference type="InterPro" id="IPR001128">
    <property type="entry name" value="Cyt_P450"/>
</dbReference>
<dbReference type="GO" id="GO:0005506">
    <property type="term" value="F:iron ion binding"/>
    <property type="evidence" value="ECO:0007669"/>
    <property type="project" value="InterPro"/>
</dbReference>
<organism evidence="9 10">
    <name type="scientific">Rivihabitans pingtungensis</name>
    <dbReference type="NCBI Taxonomy" id="1054498"/>
    <lineage>
        <taxon>Bacteria</taxon>
        <taxon>Pseudomonadati</taxon>
        <taxon>Pseudomonadota</taxon>
        <taxon>Betaproteobacteria</taxon>
        <taxon>Neisseriales</taxon>
        <taxon>Aquaspirillaceae</taxon>
        <taxon>Rivihabitans</taxon>
    </lineage>
</organism>
<sequence>MSDAPRCPWRFGAAHAVSTDWPPGPRARWGGWGVLAELSRDPLAVLARWRAEYGDVVHLRVWPLHQVVISDPALLHEVLVKQHEALTRWPRGMQVFGQLYGHSVFIAEGQAWRDKRRALAAGFSRQAAQDAAPAIAEAAGRVLAGWPSAHPAWRADQALATLTLEVIARLLFSLELGEAAPTAAQAVRTVLAASHAELFWPASWPDWLPHKRGKRQARQWLDGLIQRQLHARLALAEAAWPDDLLSRWLRLHRADPNAWPLRAVRDECMTALLAGHETTGATLAWWMWALARQPEIQSEVSAEACRVLRGRAPTAADAPALTVLRRSLEETLRLHPAAPLLSTRRAIRPITVGPWRLPAGTLLLLPVQLAQHDPQAFALPEDFCPARFAEHEASTHPHWLPFGLGPRVCLGQHQAMMELTVLTALLAQGFSWRAAADQPAPQPLLQVSCRPDALWLDIRRRVG</sequence>
<dbReference type="PROSITE" id="PS00086">
    <property type="entry name" value="CYTOCHROME_P450"/>
    <property type="match status" value="1"/>
</dbReference>
<evidence type="ECO:0000313" key="9">
    <source>
        <dbReference type="EMBL" id="PXX75902.1"/>
    </source>
</evidence>
<dbReference type="PRINTS" id="PR00463">
    <property type="entry name" value="EP450I"/>
</dbReference>
<keyword evidence="10" id="KW-1185">Reference proteome</keyword>
<accession>A0A318KT90</accession>
<keyword evidence="2 7" id="KW-0349">Heme</keyword>
<gene>
    <name evidence="9" type="ORF">DFR34_12442</name>
</gene>
<evidence type="ECO:0000313" key="10">
    <source>
        <dbReference type="Proteomes" id="UP000247555"/>
    </source>
</evidence>
<dbReference type="PANTHER" id="PTHR24291:SF50">
    <property type="entry name" value="BIFUNCTIONAL ALBAFLAVENONE MONOOXYGENASE_TERPENE SYNTHASE"/>
    <property type="match status" value="1"/>
</dbReference>
<name>A0A318KT90_9NEIS</name>
<dbReference type="Proteomes" id="UP000247555">
    <property type="component" value="Unassembled WGS sequence"/>
</dbReference>
<dbReference type="SUPFAM" id="SSF48264">
    <property type="entry name" value="Cytochrome P450"/>
    <property type="match status" value="1"/>
</dbReference>
<dbReference type="EMBL" id="QJKI01000024">
    <property type="protein sequence ID" value="PXX75902.1"/>
    <property type="molecule type" value="Genomic_DNA"/>
</dbReference>
<dbReference type="Pfam" id="PF00067">
    <property type="entry name" value="p450"/>
    <property type="match status" value="1"/>
</dbReference>
<dbReference type="RefSeq" id="WP_211309428.1">
    <property type="nucleotide sequence ID" value="NZ_QJKI01000024.1"/>
</dbReference>
<dbReference type="Gene3D" id="1.10.630.10">
    <property type="entry name" value="Cytochrome P450"/>
    <property type="match status" value="1"/>
</dbReference>
<evidence type="ECO:0000256" key="1">
    <source>
        <dbReference type="ARBA" id="ARBA00010617"/>
    </source>
</evidence>
<evidence type="ECO:0000256" key="2">
    <source>
        <dbReference type="ARBA" id="ARBA00022617"/>
    </source>
</evidence>
<dbReference type="PANTHER" id="PTHR24291">
    <property type="entry name" value="CYTOCHROME P450 FAMILY 4"/>
    <property type="match status" value="1"/>
</dbReference>
<evidence type="ECO:0000256" key="4">
    <source>
        <dbReference type="ARBA" id="ARBA00023002"/>
    </source>
</evidence>
<dbReference type="InterPro" id="IPR002401">
    <property type="entry name" value="Cyt_P450_E_grp-I"/>
</dbReference>